<proteinExistence type="predicted"/>
<evidence type="ECO:0000313" key="2">
    <source>
        <dbReference type="EMBL" id="RRH73446.1"/>
    </source>
</evidence>
<accession>A0A3P3DIA6</accession>
<dbReference type="EMBL" id="RRAZ01000018">
    <property type="protein sequence ID" value="RRH73446.1"/>
    <property type="molecule type" value="Genomic_DNA"/>
</dbReference>
<dbReference type="AlphaFoldDB" id="A0A3P3DIA6"/>
<reference evidence="2 3" key="1">
    <citation type="submission" date="2018-11" db="EMBL/GenBank/DDBJ databases">
        <title>Gemmobacter sp. nov., YIM 102744-1 draft genome.</title>
        <authorList>
            <person name="Li G."/>
            <person name="Jiang Y."/>
        </authorList>
    </citation>
    <scope>NUCLEOTIDE SEQUENCE [LARGE SCALE GENOMIC DNA]</scope>
    <source>
        <strain evidence="2 3">YIM 102744-1</strain>
    </source>
</reference>
<feature type="compositionally biased region" description="Low complexity" evidence="1">
    <location>
        <begin position="111"/>
        <end position="128"/>
    </location>
</feature>
<dbReference type="RefSeq" id="WP_124965452.1">
    <property type="nucleotide sequence ID" value="NZ_RRAZ01000018.1"/>
</dbReference>
<gene>
    <name evidence="2" type="ORF">EG244_13140</name>
</gene>
<name>A0A3P3DIA6_9RHOB</name>
<dbReference type="OrthoDB" id="9879406at2"/>
<keyword evidence="3" id="KW-1185">Reference proteome</keyword>
<organism evidence="2 3">
    <name type="scientific">Falsigemmobacter faecalis</name>
    <dbReference type="NCBI Taxonomy" id="2488730"/>
    <lineage>
        <taxon>Bacteria</taxon>
        <taxon>Pseudomonadati</taxon>
        <taxon>Pseudomonadota</taxon>
        <taxon>Alphaproteobacteria</taxon>
        <taxon>Rhodobacterales</taxon>
        <taxon>Paracoccaceae</taxon>
        <taxon>Falsigemmobacter</taxon>
    </lineage>
</organism>
<evidence type="ECO:0000256" key="1">
    <source>
        <dbReference type="SAM" id="MobiDB-lite"/>
    </source>
</evidence>
<comment type="caution">
    <text evidence="2">The sequence shown here is derived from an EMBL/GenBank/DDBJ whole genome shotgun (WGS) entry which is preliminary data.</text>
</comment>
<feature type="region of interest" description="Disordered" evidence="1">
    <location>
        <begin position="61"/>
        <end position="128"/>
    </location>
</feature>
<protein>
    <submittedName>
        <fullName evidence="2">Uncharacterized protein</fullName>
    </submittedName>
</protein>
<sequence length="128" mass="13566">MTRPTPLLRTASPRTVLSGLLVLLLMLVWQFGPGLRLSRTAGGAERVTTVLRTALPPEAVKSHQIAPAARSGDDGLPEDLPFAGLLPPSSRGADHRPLTIRAAAEAEARPASRPLRPAVRAPPVLHRA</sequence>
<evidence type="ECO:0000313" key="3">
    <source>
        <dbReference type="Proteomes" id="UP000282125"/>
    </source>
</evidence>
<dbReference type="Proteomes" id="UP000282125">
    <property type="component" value="Unassembled WGS sequence"/>
</dbReference>